<dbReference type="InterPro" id="IPR036563">
    <property type="entry name" value="MoaE_sf"/>
</dbReference>
<evidence type="ECO:0000256" key="4">
    <source>
        <dbReference type="ARBA" id="ARBA00013858"/>
    </source>
</evidence>
<keyword evidence="13" id="KW-1185">Reference proteome</keyword>
<dbReference type="EC" id="2.8.1.12" evidence="3"/>
<dbReference type="Pfam" id="PF02391">
    <property type="entry name" value="MoaE"/>
    <property type="match status" value="1"/>
</dbReference>
<name>A0ABY6DNR6_9NEIS</name>
<comment type="subunit">
    <text evidence="6">Heterotetramer of 2 MoaD subunits and 2 MoaE subunits. Also stable as homodimer. The enzyme changes between these two forms during catalysis.</text>
</comment>
<dbReference type="Gene3D" id="3.90.1170.40">
    <property type="entry name" value="Molybdopterin biosynthesis MoaE subunit"/>
    <property type="match status" value="1"/>
</dbReference>
<dbReference type="EMBL" id="CP106753">
    <property type="protein sequence ID" value="UXY15858.1"/>
    <property type="molecule type" value="Genomic_DNA"/>
</dbReference>
<keyword evidence="5" id="KW-0501">Molybdenum cofactor biosynthesis</keyword>
<evidence type="ECO:0000256" key="6">
    <source>
        <dbReference type="ARBA" id="ARBA00026066"/>
    </source>
</evidence>
<accession>A0ABY6DNR6</accession>
<evidence type="ECO:0000256" key="11">
    <source>
        <dbReference type="ARBA" id="ARBA00049878"/>
    </source>
</evidence>
<evidence type="ECO:0000256" key="5">
    <source>
        <dbReference type="ARBA" id="ARBA00023150"/>
    </source>
</evidence>
<evidence type="ECO:0000313" key="13">
    <source>
        <dbReference type="Proteomes" id="UP001061302"/>
    </source>
</evidence>
<evidence type="ECO:0000256" key="3">
    <source>
        <dbReference type="ARBA" id="ARBA00011950"/>
    </source>
</evidence>
<gene>
    <name evidence="12" type="ORF">N8I74_02235</name>
</gene>
<dbReference type="Proteomes" id="UP001061302">
    <property type="component" value="Chromosome"/>
</dbReference>
<dbReference type="SUPFAM" id="SSF54690">
    <property type="entry name" value="Molybdopterin synthase subunit MoaE"/>
    <property type="match status" value="1"/>
</dbReference>
<dbReference type="PANTHER" id="PTHR23404">
    <property type="entry name" value="MOLYBDOPTERIN SYNTHASE RELATED"/>
    <property type="match status" value="1"/>
</dbReference>
<organism evidence="12 13">
    <name type="scientific">Chitiniphilus purpureus</name>
    <dbReference type="NCBI Taxonomy" id="2981137"/>
    <lineage>
        <taxon>Bacteria</taxon>
        <taxon>Pseudomonadati</taxon>
        <taxon>Pseudomonadota</taxon>
        <taxon>Betaproteobacteria</taxon>
        <taxon>Neisseriales</taxon>
        <taxon>Chitinibacteraceae</taxon>
        <taxon>Chitiniphilus</taxon>
    </lineage>
</organism>
<evidence type="ECO:0000256" key="2">
    <source>
        <dbReference type="ARBA" id="ARBA00005426"/>
    </source>
</evidence>
<dbReference type="InterPro" id="IPR003448">
    <property type="entry name" value="Mopterin_biosynth_MoaE"/>
</dbReference>
<comment type="catalytic activity">
    <reaction evidence="11">
        <text>2 [molybdopterin-synthase sulfur-carrier protein]-C-terminal-Gly-aminoethanethioate + cyclic pyranopterin phosphate + H2O = molybdopterin + 2 [molybdopterin-synthase sulfur-carrier protein]-C-terminal Gly-Gly + 2 H(+)</text>
        <dbReference type="Rhea" id="RHEA:26333"/>
        <dbReference type="Rhea" id="RHEA-COMP:12202"/>
        <dbReference type="Rhea" id="RHEA-COMP:19907"/>
        <dbReference type="ChEBI" id="CHEBI:15377"/>
        <dbReference type="ChEBI" id="CHEBI:15378"/>
        <dbReference type="ChEBI" id="CHEBI:58698"/>
        <dbReference type="ChEBI" id="CHEBI:59648"/>
        <dbReference type="ChEBI" id="CHEBI:90778"/>
        <dbReference type="ChEBI" id="CHEBI:232372"/>
        <dbReference type="EC" id="2.8.1.12"/>
    </reaction>
</comment>
<comment type="pathway">
    <text evidence="1">Cofactor biosynthesis; molybdopterin biosynthesis.</text>
</comment>
<protein>
    <recommendedName>
        <fullName evidence="4">Molybdopterin synthase catalytic subunit</fullName>
        <ecNumber evidence="3">2.8.1.12</ecNumber>
    </recommendedName>
    <alternativeName>
        <fullName evidence="9">MPT synthase subunit 2</fullName>
    </alternativeName>
    <alternativeName>
        <fullName evidence="7">Molybdenum cofactor biosynthesis protein E</fullName>
    </alternativeName>
    <alternativeName>
        <fullName evidence="8">Molybdopterin-converting factor large subunit</fullName>
    </alternativeName>
    <alternativeName>
        <fullName evidence="10">Molybdopterin-converting factor subunit 2</fullName>
    </alternativeName>
</protein>
<evidence type="ECO:0000256" key="9">
    <source>
        <dbReference type="ARBA" id="ARBA00030781"/>
    </source>
</evidence>
<sequence>MATAPDALQTAIRIAVQHADFDLGAELAALDDPARACGAVASFVGRVRRDTGGDVPLSALTLEHYPGMTEKVLRELAAGAGERFSLQAVTVVHRIGLLRPGEQIVLVLAAAPHRKAALAAVDFLMDHLKSVAPFWKCEQYGAQRHWVQARADDEAALARWQTSTP</sequence>
<evidence type="ECO:0000313" key="12">
    <source>
        <dbReference type="EMBL" id="UXY15858.1"/>
    </source>
</evidence>
<dbReference type="CDD" id="cd00756">
    <property type="entry name" value="MoaE"/>
    <property type="match status" value="1"/>
</dbReference>
<dbReference type="RefSeq" id="WP_263125293.1">
    <property type="nucleotide sequence ID" value="NZ_CP106753.1"/>
</dbReference>
<reference evidence="12" key="1">
    <citation type="submission" date="2022-10" db="EMBL/GenBank/DDBJ databases">
        <title>Chitiniphilus purpureus sp. nov., a novel chitin-degrading bacterium isolated from crawfish pond sediment.</title>
        <authorList>
            <person name="Li K."/>
        </authorList>
    </citation>
    <scope>NUCLEOTIDE SEQUENCE</scope>
    <source>
        <strain evidence="12">CD1</strain>
    </source>
</reference>
<evidence type="ECO:0000256" key="1">
    <source>
        <dbReference type="ARBA" id="ARBA00005046"/>
    </source>
</evidence>
<evidence type="ECO:0000256" key="10">
    <source>
        <dbReference type="ARBA" id="ARBA00032474"/>
    </source>
</evidence>
<evidence type="ECO:0000256" key="7">
    <source>
        <dbReference type="ARBA" id="ARBA00029745"/>
    </source>
</evidence>
<evidence type="ECO:0000256" key="8">
    <source>
        <dbReference type="ARBA" id="ARBA00030407"/>
    </source>
</evidence>
<comment type="similarity">
    <text evidence="2">Belongs to the MoaE family.</text>
</comment>
<proteinExistence type="inferred from homology"/>